<organism evidence="2 3">
    <name type="scientific">Gossypium australe</name>
    <dbReference type="NCBI Taxonomy" id="47621"/>
    <lineage>
        <taxon>Eukaryota</taxon>
        <taxon>Viridiplantae</taxon>
        <taxon>Streptophyta</taxon>
        <taxon>Embryophyta</taxon>
        <taxon>Tracheophyta</taxon>
        <taxon>Spermatophyta</taxon>
        <taxon>Magnoliopsida</taxon>
        <taxon>eudicotyledons</taxon>
        <taxon>Gunneridae</taxon>
        <taxon>Pentapetalae</taxon>
        <taxon>rosids</taxon>
        <taxon>malvids</taxon>
        <taxon>Malvales</taxon>
        <taxon>Malvaceae</taxon>
        <taxon>Malvoideae</taxon>
        <taxon>Gossypium</taxon>
    </lineage>
</organism>
<accession>A0A5B6WR41</accession>
<comment type="caution">
    <text evidence="2">The sequence shown here is derived from an EMBL/GenBank/DDBJ whole genome shotgun (WGS) entry which is preliminary data.</text>
</comment>
<gene>
    <name evidence="2" type="ORF">EPI10_005477</name>
</gene>
<reference evidence="3" key="1">
    <citation type="journal article" date="2019" name="Plant Biotechnol. J.">
        <title>Genome sequencing of the Australian wild diploid species Gossypium australe highlights disease resistance and delayed gland morphogenesis.</title>
        <authorList>
            <person name="Cai Y."/>
            <person name="Cai X."/>
            <person name="Wang Q."/>
            <person name="Wang P."/>
            <person name="Zhang Y."/>
            <person name="Cai C."/>
            <person name="Xu Y."/>
            <person name="Wang K."/>
            <person name="Zhou Z."/>
            <person name="Wang C."/>
            <person name="Geng S."/>
            <person name="Li B."/>
            <person name="Dong Q."/>
            <person name="Hou Y."/>
            <person name="Wang H."/>
            <person name="Ai P."/>
            <person name="Liu Z."/>
            <person name="Yi F."/>
            <person name="Sun M."/>
            <person name="An G."/>
            <person name="Cheng J."/>
            <person name="Zhang Y."/>
            <person name="Shi Q."/>
            <person name="Xie Y."/>
            <person name="Shi X."/>
            <person name="Chang Y."/>
            <person name="Huang F."/>
            <person name="Chen Y."/>
            <person name="Hong S."/>
            <person name="Mi L."/>
            <person name="Sun Q."/>
            <person name="Zhang L."/>
            <person name="Zhou B."/>
            <person name="Peng R."/>
            <person name="Zhang X."/>
            <person name="Liu F."/>
        </authorList>
    </citation>
    <scope>NUCLEOTIDE SEQUENCE [LARGE SCALE GENOMIC DNA]</scope>
    <source>
        <strain evidence="3">cv. PA1801</strain>
    </source>
</reference>
<feature type="domain" description="Integrase zinc-binding" evidence="1">
    <location>
        <begin position="106"/>
        <end position="139"/>
    </location>
</feature>
<evidence type="ECO:0000259" key="1">
    <source>
        <dbReference type="Pfam" id="PF17921"/>
    </source>
</evidence>
<dbReference type="OrthoDB" id="1938712at2759"/>
<proteinExistence type="predicted"/>
<dbReference type="Pfam" id="PF17921">
    <property type="entry name" value="Integrase_H2C2"/>
    <property type="match status" value="1"/>
</dbReference>
<dbReference type="Proteomes" id="UP000325315">
    <property type="component" value="Unassembled WGS sequence"/>
</dbReference>
<protein>
    <submittedName>
        <fullName evidence="2">Integrase</fullName>
    </submittedName>
</protein>
<evidence type="ECO:0000313" key="2">
    <source>
        <dbReference type="EMBL" id="KAA3483292.1"/>
    </source>
</evidence>
<name>A0A5B6WR41_9ROSI</name>
<dbReference type="InterPro" id="IPR041588">
    <property type="entry name" value="Integrase_H2C2"/>
</dbReference>
<evidence type="ECO:0000313" key="3">
    <source>
        <dbReference type="Proteomes" id="UP000325315"/>
    </source>
</evidence>
<keyword evidence="3" id="KW-1185">Reference proteome</keyword>
<dbReference type="EMBL" id="SMMG02000002">
    <property type="protein sequence ID" value="KAA3483292.1"/>
    <property type="molecule type" value="Genomic_DNA"/>
</dbReference>
<dbReference type="Gene3D" id="1.10.340.70">
    <property type="match status" value="1"/>
</dbReference>
<dbReference type="AlphaFoldDB" id="A0A5B6WR41"/>
<sequence length="169" mass="20145">MEETIRHMKWNHSKVNVIANTLSRKSLFNLRALNTRLTLARDGSIMAELHVRPTFIQQISELQKNDPKFKLRHELVKNGQTKEFSIGDYSNLYFKGRLCILNDIVLKQDILSEAHSSIYYIHPGNTRMYNDLKQMYWWSDDQFEQVIQILKDMLRYSVIEFEGSWEKFL</sequence>